<protein>
    <recommendedName>
        <fullName evidence="5">Ataxin-10 domain-containing protein</fullName>
    </recommendedName>
</protein>
<feature type="region of interest" description="Disordered" evidence="1">
    <location>
        <begin position="149"/>
        <end position="183"/>
    </location>
</feature>
<dbReference type="SUPFAM" id="SSF48371">
    <property type="entry name" value="ARM repeat"/>
    <property type="match status" value="1"/>
</dbReference>
<evidence type="ECO:0000313" key="3">
    <source>
        <dbReference type="EMBL" id="CAD9333108.1"/>
    </source>
</evidence>
<keyword evidence="2" id="KW-1133">Transmembrane helix</keyword>
<evidence type="ECO:0000256" key="1">
    <source>
        <dbReference type="SAM" id="MobiDB-lite"/>
    </source>
</evidence>
<organism evidence="3">
    <name type="scientific">Ditylum brightwellii</name>
    <dbReference type="NCBI Taxonomy" id="49249"/>
    <lineage>
        <taxon>Eukaryota</taxon>
        <taxon>Sar</taxon>
        <taxon>Stramenopiles</taxon>
        <taxon>Ochrophyta</taxon>
        <taxon>Bacillariophyta</taxon>
        <taxon>Mediophyceae</taxon>
        <taxon>Lithodesmiophycidae</taxon>
        <taxon>Lithodesmiales</taxon>
        <taxon>Lithodesmiaceae</taxon>
        <taxon>Ditylum</taxon>
    </lineage>
</organism>
<proteinExistence type="predicted"/>
<evidence type="ECO:0008006" key="5">
    <source>
        <dbReference type="Google" id="ProtNLM"/>
    </source>
</evidence>
<dbReference type="Gene3D" id="1.25.10.10">
    <property type="entry name" value="Leucine-rich Repeat Variant"/>
    <property type="match status" value="1"/>
</dbReference>
<keyword evidence="2" id="KW-0812">Transmembrane</keyword>
<dbReference type="InterPro" id="IPR016024">
    <property type="entry name" value="ARM-type_fold"/>
</dbReference>
<evidence type="ECO:0000256" key="2">
    <source>
        <dbReference type="SAM" id="Phobius"/>
    </source>
</evidence>
<evidence type="ECO:0000313" key="4">
    <source>
        <dbReference type="EMBL" id="CAD9333122.1"/>
    </source>
</evidence>
<feature type="transmembrane region" description="Helical" evidence="2">
    <location>
        <begin position="51"/>
        <end position="71"/>
    </location>
</feature>
<reference evidence="3" key="1">
    <citation type="submission" date="2021-01" db="EMBL/GenBank/DDBJ databases">
        <authorList>
            <person name="Corre E."/>
            <person name="Pelletier E."/>
            <person name="Niang G."/>
            <person name="Scheremetjew M."/>
            <person name="Finn R."/>
            <person name="Kale V."/>
            <person name="Holt S."/>
            <person name="Cochrane G."/>
            <person name="Meng A."/>
            <person name="Brown T."/>
            <person name="Cohen L."/>
        </authorList>
    </citation>
    <scope>NUCLEOTIDE SEQUENCE</scope>
    <source>
        <strain evidence="3">Pop2</strain>
    </source>
</reference>
<feature type="transmembrane region" description="Helical" evidence="2">
    <location>
        <begin position="12"/>
        <end position="31"/>
    </location>
</feature>
<feature type="compositionally biased region" description="Basic residues" evidence="1">
    <location>
        <begin position="150"/>
        <end position="161"/>
    </location>
</feature>
<dbReference type="InterPro" id="IPR011989">
    <property type="entry name" value="ARM-like"/>
</dbReference>
<dbReference type="EMBL" id="HBGN01019847">
    <property type="protein sequence ID" value="CAD9333108.1"/>
    <property type="molecule type" value="Transcribed_RNA"/>
</dbReference>
<gene>
    <name evidence="3" type="ORF">DBRI1063_LOCUS12647</name>
    <name evidence="4" type="ORF">DBRI1063_LOCUS12656</name>
</gene>
<feature type="compositionally biased region" description="Basic and acidic residues" evidence="1">
    <location>
        <begin position="162"/>
        <end position="176"/>
    </location>
</feature>
<dbReference type="AlphaFoldDB" id="A0A6U3ZJQ6"/>
<name>A0A6U3ZJQ6_9STRA</name>
<sequence>MGILVNSDGSMTPSCLFFIVGIPLVAIGIHHQQEESMTYENVGLFNKPLQLVLGLCFITLAVAIPLLESFLKWRGNVIGKENNLKYMMLPAEAIVDELKRLESDKKKVKSGPAEEKVAKSIGAMSDAAILAKSLQCIDALVYKCGQAQPKKGKNKSKKKKDKPQSDERNTPGEQNEHGNSNGLLHYESHGLETLCQEAAYIVLRLHPSNDKAVNAAIALLAVIAGDPEVRRRHYEEADKFGLDVPIRAMRDSLSRSKLYDDPPEDKERFCAELQRKGCLWVGALADEDKDIATKMVDEEGLQAVLDATEWYRHHEDVANWALWSIFILCYEHMGNKQELIRMNGIQRICRVMKNVPNCPEVARHGIGTLFDLLRQVPGSVKDVSQIRMIALNAGIHDVVKNAMVNFPKSLEIVMMGQQMLIATGYQGDIPQYEGNRNH</sequence>
<dbReference type="EMBL" id="HBGN01019858">
    <property type="protein sequence ID" value="CAD9333122.1"/>
    <property type="molecule type" value="Transcribed_RNA"/>
</dbReference>
<accession>A0A6U3ZJQ6</accession>
<keyword evidence="2" id="KW-0472">Membrane</keyword>